<organism evidence="1">
    <name type="scientific">Arundo donax</name>
    <name type="common">Giant reed</name>
    <name type="synonym">Donax arundinaceus</name>
    <dbReference type="NCBI Taxonomy" id="35708"/>
    <lineage>
        <taxon>Eukaryota</taxon>
        <taxon>Viridiplantae</taxon>
        <taxon>Streptophyta</taxon>
        <taxon>Embryophyta</taxon>
        <taxon>Tracheophyta</taxon>
        <taxon>Spermatophyta</taxon>
        <taxon>Magnoliopsida</taxon>
        <taxon>Liliopsida</taxon>
        <taxon>Poales</taxon>
        <taxon>Poaceae</taxon>
        <taxon>PACMAD clade</taxon>
        <taxon>Arundinoideae</taxon>
        <taxon>Arundineae</taxon>
        <taxon>Arundo</taxon>
    </lineage>
</organism>
<protein>
    <recommendedName>
        <fullName evidence="2">DDE Tnp4 domain-containing protein</fullName>
    </recommendedName>
</protein>
<dbReference type="PANTHER" id="PTHR47150:SF6">
    <property type="entry name" value="OS01G0872900 PROTEIN"/>
    <property type="match status" value="1"/>
</dbReference>
<evidence type="ECO:0000313" key="1">
    <source>
        <dbReference type="EMBL" id="JAD89033.1"/>
    </source>
</evidence>
<evidence type="ECO:0008006" key="2">
    <source>
        <dbReference type="Google" id="ProtNLM"/>
    </source>
</evidence>
<proteinExistence type="predicted"/>
<accession>A0A0A9DQR3</accession>
<reference evidence="1" key="2">
    <citation type="journal article" date="2015" name="Data Brief">
        <title>Shoot transcriptome of the giant reed, Arundo donax.</title>
        <authorList>
            <person name="Barrero R.A."/>
            <person name="Guerrero F.D."/>
            <person name="Moolhuijzen P."/>
            <person name="Goolsby J.A."/>
            <person name="Tidwell J."/>
            <person name="Bellgard S.E."/>
            <person name="Bellgard M.I."/>
        </authorList>
    </citation>
    <scope>NUCLEOTIDE SEQUENCE</scope>
    <source>
        <tissue evidence="1">Shoot tissue taken approximately 20 cm above the soil surface</tissue>
    </source>
</reference>
<dbReference type="EMBL" id="GBRH01208862">
    <property type="protein sequence ID" value="JAD89033.1"/>
    <property type="molecule type" value="Transcribed_RNA"/>
</dbReference>
<sequence length="243" mass="28070">MLGSLDCMHWQWGNCPVAWKGQFTRGDHKVPTIMLEAVASYDRWIWHAFFGVPGVNNDLNVLNQSPLFTHVLQGRAPEVKFTVNGSEYNMGYYLADGIYPEWATFVKSIPLPLSQKDRLFAQHQEGARKDVECAFGVLQKRWAIIRHPARLWQREDLEDIMMACIILHNMIVEDERDSYKLRHDDIYEEGPSTMPIAGLDHGPIHGFTTILEINDSIHDRDTHKRLKADLVEHIWQKFGGHQP</sequence>
<reference evidence="1" key="1">
    <citation type="submission" date="2014-09" db="EMBL/GenBank/DDBJ databases">
        <authorList>
            <person name="Magalhaes I.L.F."/>
            <person name="Oliveira U."/>
            <person name="Santos F.R."/>
            <person name="Vidigal T.H.D.A."/>
            <person name="Brescovit A.D."/>
            <person name="Santos A.J."/>
        </authorList>
    </citation>
    <scope>NUCLEOTIDE SEQUENCE</scope>
    <source>
        <tissue evidence="1">Shoot tissue taken approximately 20 cm above the soil surface</tissue>
    </source>
</reference>
<dbReference type="PANTHER" id="PTHR47150">
    <property type="entry name" value="OS12G0169200 PROTEIN"/>
    <property type="match status" value="1"/>
</dbReference>
<dbReference type="AlphaFoldDB" id="A0A0A9DQR3"/>
<dbReference type="InterPro" id="IPR006912">
    <property type="entry name" value="Harbinger_derived_prot"/>
</dbReference>
<name>A0A0A9DQR3_ARUDO</name>
<dbReference type="Pfam" id="PF04827">
    <property type="entry name" value="Plant_tran"/>
    <property type="match status" value="1"/>
</dbReference>